<dbReference type="RefSeq" id="WP_012966897.1">
    <property type="nucleotide sequence ID" value="NC_013849.1"/>
</dbReference>
<reference evidence="3" key="1">
    <citation type="submission" date="2010-02" db="EMBL/GenBank/DDBJ databases">
        <title>Complete sequence of Ferroglobus placidus DSM 10642.</title>
        <authorList>
            <consortium name="US DOE Joint Genome Institute"/>
            <person name="Lucas S."/>
            <person name="Copeland A."/>
            <person name="Lapidus A."/>
            <person name="Cheng J.-F."/>
            <person name="Bruce D."/>
            <person name="Goodwin L."/>
            <person name="Pitluck S."/>
            <person name="Saunders E."/>
            <person name="Brettin T."/>
            <person name="Detter J.C."/>
            <person name="Han C."/>
            <person name="Tapia R."/>
            <person name="Larimer F."/>
            <person name="Land M."/>
            <person name="Hauser L."/>
            <person name="Kyrpides N."/>
            <person name="Ivanova N."/>
            <person name="Holmes D."/>
            <person name="Lovley D."/>
            <person name="Kyrpides N."/>
            <person name="Anderson I.J."/>
            <person name="Woyke T."/>
        </authorList>
    </citation>
    <scope>NUCLEOTIDE SEQUENCE [LARGE SCALE GENOMIC DNA]</scope>
    <source>
        <strain evidence="3">DSM 10642 / AEDII12DO</strain>
    </source>
</reference>
<feature type="transmembrane region" description="Helical" evidence="1">
    <location>
        <begin position="28"/>
        <end position="51"/>
    </location>
</feature>
<dbReference type="Proteomes" id="UP000002613">
    <property type="component" value="Chromosome"/>
</dbReference>
<dbReference type="PaxDb" id="589924-Ferp_2455"/>
<sequence length="138" mass="16060">MRNFSEKEIEEVKFMLSHLKTIDDKTDIIIKASNGVLTLIVGIVAFMIAFASEKITAYDVILVSVPISLVLVSMVSSLLLLYPKFTQLVFFEREDFQTIERRYYLSLKKKNFWMKISVFSLVLGILSFILWFMYVVLQ</sequence>
<keyword evidence="3" id="KW-1185">Reference proteome</keyword>
<dbReference type="AlphaFoldDB" id="D3S272"/>
<proteinExistence type="predicted"/>
<gene>
    <name evidence="2" type="ordered locus">Ferp_2455</name>
</gene>
<keyword evidence="1" id="KW-1133">Transmembrane helix</keyword>
<evidence type="ECO:0000256" key="1">
    <source>
        <dbReference type="SAM" id="Phobius"/>
    </source>
</evidence>
<name>D3S272_FERPA</name>
<dbReference type="HOGENOM" id="CLU_1850546_0_0_2"/>
<dbReference type="GeneID" id="8779996"/>
<keyword evidence="1" id="KW-0812">Transmembrane</keyword>
<dbReference type="EMBL" id="CP001899">
    <property type="protein sequence ID" value="ADC66563.1"/>
    <property type="molecule type" value="Genomic_DNA"/>
</dbReference>
<reference evidence="2 3" key="2">
    <citation type="journal article" date="2011" name="Stand. Genomic Sci.">
        <title>Complete genome sequence of Ferroglobus placidus AEDII12DO.</title>
        <authorList>
            <person name="Anderson I."/>
            <person name="Risso C."/>
            <person name="Holmes D."/>
            <person name="Lucas S."/>
            <person name="Copeland A."/>
            <person name="Lapidus A."/>
            <person name="Cheng J.F."/>
            <person name="Bruce D."/>
            <person name="Goodwin L."/>
            <person name="Pitluck S."/>
            <person name="Saunders E."/>
            <person name="Brettin T."/>
            <person name="Detter J.C."/>
            <person name="Han C."/>
            <person name="Tapia R."/>
            <person name="Larimer F."/>
            <person name="Land M."/>
            <person name="Hauser L."/>
            <person name="Woyke T."/>
            <person name="Lovley D."/>
            <person name="Kyrpides N."/>
            <person name="Ivanova N."/>
        </authorList>
    </citation>
    <scope>NUCLEOTIDE SEQUENCE [LARGE SCALE GENOMIC DNA]</scope>
    <source>
        <strain evidence="3">DSM 10642 / AEDII12DO</strain>
    </source>
</reference>
<keyword evidence="1" id="KW-0472">Membrane</keyword>
<evidence type="ECO:0000313" key="3">
    <source>
        <dbReference type="Proteomes" id="UP000002613"/>
    </source>
</evidence>
<organism evidence="2 3">
    <name type="scientific">Ferroglobus placidus (strain DSM 10642 / AEDII12DO)</name>
    <dbReference type="NCBI Taxonomy" id="589924"/>
    <lineage>
        <taxon>Archaea</taxon>
        <taxon>Methanobacteriati</taxon>
        <taxon>Methanobacteriota</taxon>
        <taxon>Archaeoglobi</taxon>
        <taxon>Archaeoglobales</taxon>
        <taxon>Archaeoglobaceae</taxon>
        <taxon>Ferroglobus</taxon>
    </lineage>
</organism>
<feature type="transmembrane region" description="Helical" evidence="1">
    <location>
        <begin position="112"/>
        <end position="137"/>
    </location>
</feature>
<feature type="transmembrane region" description="Helical" evidence="1">
    <location>
        <begin position="57"/>
        <end position="82"/>
    </location>
</feature>
<dbReference type="KEGG" id="fpl:Ferp_2455"/>
<protein>
    <submittedName>
        <fullName evidence="2">Uncharacterized protein</fullName>
    </submittedName>
</protein>
<accession>D3S272</accession>
<evidence type="ECO:0000313" key="2">
    <source>
        <dbReference type="EMBL" id="ADC66563.1"/>
    </source>
</evidence>